<organism evidence="5 6">
    <name type="scientific">Cymbomonas tetramitiformis</name>
    <dbReference type="NCBI Taxonomy" id="36881"/>
    <lineage>
        <taxon>Eukaryota</taxon>
        <taxon>Viridiplantae</taxon>
        <taxon>Chlorophyta</taxon>
        <taxon>Pyramimonadophyceae</taxon>
        <taxon>Pyramimonadales</taxon>
        <taxon>Pyramimonadaceae</taxon>
        <taxon>Cymbomonas</taxon>
    </lineage>
</organism>
<reference evidence="5 6" key="1">
    <citation type="journal article" date="2015" name="Genome Biol. Evol.">
        <title>Comparative Genomics of a Bacterivorous Green Alga Reveals Evolutionary Causalities and Consequences of Phago-Mixotrophic Mode of Nutrition.</title>
        <authorList>
            <person name="Burns J.A."/>
            <person name="Paasch A."/>
            <person name="Narechania A."/>
            <person name="Kim E."/>
        </authorList>
    </citation>
    <scope>NUCLEOTIDE SEQUENCE [LARGE SCALE GENOMIC DNA]</scope>
    <source>
        <strain evidence="5 6">PLY_AMNH</strain>
    </source>
</reference>
<dbReference type="SUPFAM" id="SSF50891">
    <property type="entry name" value="Cyclophilin-like"/>
    <property type="match status" value="1"/>
</dbReference>
<evidence type="ECO:0000256" key="3">
    <source>
        <dbReference type="ARBA" id="ARBA00023235"/>
    </source>
</evidence>
<accession>A0AAE0FQB0</accession>
<protein>
    <recommendedName>
        <fullName evidence="1">peptidylprolyl isomerase</fullName>
        <ecNumber evidence="1">5.2.1.8</ecNumber>
    </recommendedName>
</protein>
<feature type="domain" description="PPIase cyclophilin-type" evidence="4">
    <location>
        <begin position="1"/>
        <end position="134"/>
    </location>
</feature>
<dbReference type="InterPro" id="IPR044665">
    <property type="entry name" value="E_coli_cyclophilin_A-like"/>
</dbReference>
<keyword evidence="2" id="KW-0697">Rotamase</keyword>
<dbReference type="InterPro" id="IPR002130">
    <property type="entry name" value="Cyclophilin-type_PPIase_dom"/>
</dbReference>
<dbReference type="Proteomes" id="UP001190700">
    <property type="component" value="Unassembled WGS sequence"/>
</dbReference>
<dbReference type="AlphaFoldDB" id="A0AAE0FQB0"/>
<dbReference type="PANTHER" id="PTHR43246">
    <property type="entry name" value="PEPTIDYL-PROLYL CIS-TRANS ISOMERASE CYP38, CHLOROPLASTIC"/>
    <property type="match status" value="1"/>
</dbReference>
<keyword evidence="6" id="KW-1185">Reference proteome</keyword>
<gene>
    <name evidence="5" type="ORF">CYMTET_27474</name>
</gene>
<comment type="caution">
    <text evidence="5">The sequence shown here is derived from an EMBL/GenBank/DDBJ whole genome shotgun (WGS) entry which is preliminary data.</text>
</comment>
<proteinExistence type="predicted"/>
<dbReference type="EMBL" id="LGRX02015092">
    <property type="protein sequence ID" value="KAK3263743.1"/>
    <property type="molecule type" value="Genomic_DNA"/>
</dbReference>
<sequence length="138" mass="15220">MANKLQCCRITAPGAYSKASFYRADKDYVLQGGLYPKANPKYGKDKIPIPLEYVLPNKKGTITMARWEDLTSGDGEFFINMRDNPNLDRTGSSGWQAGFTVFGEVISGMEVAKNINHQGPLSSVKNIPFSLSVVEPEL</sequence>
<dbReference type="Pfam" id="PF00160">
    <property type="entry name" value="Pro_isomerase"/>
    <property type="match status" value="1"/>
</dbReference>
<evidence type="ECO:0000259" key="4">
    <source>
        <dbReference type="PROSITE" id="PS50072"/>
    </source>
</evidence>
<dbReference type="Gene3D" id="2.40.100.10">
    <property type="entry name" value="Cyclophilin-like"/>
    <property type="match status" value="1"/>
</dbReference>
<name>A0AAE0FQB0_9CHLO</name>
<evidence type="ECO:0000313" key="5">
    <source>
        <dbReference type="EMBL" id="KAK3263743.1"/>
    </source>
</evidence>
<evidence type="ECO:0000313" key="6">
    <source>
        <dbReference type="Proteomes" id="UP001190700"/>
    </source>
</evidence>
<evidence type="ECO:0000256" key="1">
    <source>
        <dbReference type="ARBA" id="ARBA00013194"/>
    </source>
</evidence>
<dbReference type="EC" id="5.2.1.8" evidence="1"/>
<dbReference type="GO" id="GO:0003755">
    <property type="term" value="F:peptidyl-prolyl cis-trans isomerase activity"/>
    <property type="evidence" value="ECO:0007669"/>
    <property type="project" value="UniProtKB-KW"/>
</dbReference>
<evidence type="ECO:0000256" key="2">
    <source>
        <dbReference type="ARBA" id="ARBA00023110"/>
    </source>
</evidence>
<dbReference type="InterPro" id="IPR029000">
    <property type="entry name" value="Cyclophilin-like_dom_sf"/>
</dbReference>
<keyword evidence="3" id="KW-0413">Isomerase</keyword>
<dbReference type="PROSITE" id="PS50072">
    <property type="entry name" value="CSA_PPIASE_2"/>
    <property type="match status" value="1"/>
</dbReference>